<organism evidence="2 3">
    <name type="scientific">Kribbella capetownensis</name>
    <dbReference type="NCBI Taxonomy" id="1572659"/>
    <lineage>
        <taxon>Bacteria</taxon>
        <taxon>Bacillati</taxon>
        <taxon>Actinomycetota</taxon>
        <taxon>Actinomycetes</taxon>
        <taxon>Propionibacteriales</taxon>
        <taxon>Kribbellaceae</taxon>
        <taxon>Kribbella</taxon>
    </lineage>
</organism>
<evidence type="ECO:0000313" key="3">
    <source>
        <dbReference type="Proteomes" id="UP000293342"/>
    </source>
</evidence>
<dbReference type="OrthoDB" id="3216107at2"/>
<evidence type="ECO:0000259" key="1">
    <source>
        <dbReference type="PROSITE" id="PS51186"/>
    </source>
</evidence>
<dbReference type="Gene3D" id="3.40.630.30">
    <property type="match status" value="1"/>
</dbReference>
<evidence type="ECO:0000313" key="2">
    <source>
        <dbReference type="EMBL" id="TCC36686.1"/>
    </source>
</evidence>
<dbReference type="SUPFAM" id="SSF55729">
    <property type="entry name" value="Acyl-CoA N-acyltransferases (Nat)"/>
    <property type="match status" value="1"/>
</dbReference>
<sequence>MSQNETMVDVLHEVEPDRLPELLTLFHSTWWMSDRTRSDTERILRESDIVVALVDPPSDLLAGFARVLTDYTHIALILDVVVAPEHRTAGHGTTLMNAIVNHPRLQTVRSLELVCQPDLIPFYRRWGFTTEVGQSLLMRRTNDRRLTSPTAAAAVPSVE</sequence>
<dbReference type="InterPro" id="IPR016181">
    <property type="entry name" value="Acyl_CoA_acyltransferase"/>
</dbReference>
<dbReference type="AlphaFoldDB" id="A0A4R0IY84"/>
<dbReference type="Proteomes" id="UP000293342">
    <property type="component" value="Unassembled WGS sequence"/>
</dbReference>
<name>A0A4R0IY84_9ACTN</name>
<dbReference type="InterPro" id="IPR053144">
    <property type="entry name" value="Acetyltransferase_Butenolide"/>
</dbReference>
<gene>
    <name evidence="2" type="ORF">E0H75_41220</name>
</gene>
<dbReference type="RefSeq" id="WP_131519176.1">
    <property type="nucleotide sequence ID" value="NZ_SJKD01000016.1"/>
</dbReference>
<accession>A0A4R0IY84</accession>
<protein>
    <submittedName>
        <fullName evidence="2">N-acetyltransferase</fullName>
    </submittedName>
</protein>
<proteinExistence type="predicted"/>
<dbReference type="EMBL" id="SJKD01000016">
    <property type="protein sequence ID" value="TCC36686.1"/>
    <property type="molecule type" value="Genomic_DNA"/>
</dbReference>
<keyword evidence="2" id="KW-0808">Transferase</keyword>
<dbReference type="PANTHER" id="PTHR43233:SF1">
    <property type="entry name" value="FAMILY N-ACETYLTRANSFERASE, PUTATIVE (AFU_ORTHOLOGUE AFUA_6G03350)-RELATED"/>
    <property type="match status" value="1"/>
</dbReference>
<feature type="domain" description="N-acetyltransferase" evidence="1">
    <location>
        <begin position="9"/>
        <end position="143"/>
    </location>
</feature>
<dbReference type="PROSITE" id="PS51186">
    <property type="entry name" value="GNAT"/>
    <property type="match status" value="1"/>
</dbReference>
<comment type="caution">
    <text evidence="2">The sequence shown here is derived from an EMBL/GenBank/DDBJ whole genome shotgun (WGS) entry which is preliminary data.</text>
</comment>
<dbReference type="PANTHER" id="PTHR43233">
    <property type="entry name" value="FAMILY N-ACETYLTRANSFERASE, PUTATIVE (AFU_ORTHOLOGUE AFUA_6G03350)-RELATED"/>
    <property type="match status" value="1"/>
</dbReference>
<dbReference type="GO" id="GO:0016747">
    <property type="term" value="F:acyltransferase activity, transferring groups other than amino-acyl groups"/>
    <property type="evidence" value="ECO:0007669"/>
    <property type="project" value="InterPro"/>
</dbReference>
<dbReference type="CDD" id="cd04301">
    <property type="entry name" value="NAT_SF"/>
    <property type="match status" value="1"/>
</dbReference>
<keyword evidence="3" id="KW-1185">Reference proteome</keyword>
<dbReference type="Pfam" id="PF00583">
    <property type="entry name" value="Acetyltransf_1"/>
    <property type="match status" value="1"/>
</dbReference>
<reference evidence="2 3" key="1">
    <citation type="submission" date="2019-02" db="EMBL/GenBank/DDBJ databases">
        <title>Kribbella capetownensis sp. nov. and Kribbella speibonae sp. nov., isolated from soil.</title>
        <authorList>
            <person name="Curtis S.M."/>
            <person name="Norton I."/>
            <person name="Everest G.J."/>
            <person name="Meyers P.R."/>
        </authorList>
    </citation>
    <scope>NUCLEOTIDE SEQUENCE [LARGE SCALE GENOMIC DNA]</scope>
    <source>
        <strain evidence="2 3">YM53</strain>
    </source>
</reference>
<dbReference type="InterPro" id="IPR000182">
    <property type="entry name" value="GNAT_dom"/>
</dbReference>